<organism evidence="5 6">
    <name type="scientific">Candidatus Pullilachnospira gallistercoris</name>
    <dbReference type="NCBI Taxonomy" id="2840911"/>
    <lineage>
        <taxon>Bacteria</taxon>
        <taxon>Bacillati</taxon>
        <taxon>Bacillota</taxon>
        <taxon>Clostridia</taxon>
        <taxon>Lachnospirales</taxon>
        <taxon>Lachnospiraceae</taxon>
        <taxon>Lachnospiraceae incertae sedis</taxon>
        <taxon>Candidatus Pullilachnospira</taxon>
    </lineage>
</organism>
<sequence length="693" mass="79897">MERYGCAAEPVREEQTIIQGNVRISVLSGRILRLERQESGHFEDRPSQKIACRRFASPEFHWVTEGKRCTITTEETIFQIDLDTLRARIKFMHEGKRDWVDSRRVTPIGGTYRTLDNALGDRQLFGIENGKKIFMRKITLRDSIFSKEGVTEIDDSASYLLNEDGSLSPRKEGTVDRYVLAFGKEYLGGLKEFYHLTGFTPRLPKYALGNWWSRYYAYRQEEYIDLMDKFAEKGIPLTVATIDMDWHLVNDVPEDAGTTMKWVSPGWTGYTFNRKLFPDYPKFFRDLKERGLAITMNLHPHDGIRYFEDQYEDMAKANGIDPATKQPVAFDFTDLNFVKSYFDLVLHPYEEQGVDFWWIDWQQGDTSRLAGLDPLWLLNHYHTLDAGRDGRTPLILSRYSGVGAHRYPLGFSGDTIVTWSSLRYQPYFTAAASNVGYTWWSHDIGGHMGSKGDPELYTRWLQYGVFSPINRLHSTRDKWSKEPWLYGERAEKIVTKFLRLRHRLLPYLYTANVRTAEEGIPLVMPMYYRDDCSEAYTYKDQYYFGENMIVAPVLSKGKKGGMAQVKCWLPEGKWTDFFTGEVFEGGREHMLSCPLERIPVFVRGGAVIPMLPENVGNRMDFTFLEARIYAGNGTYCLRDEKGKIEFTVTMREKKADVTLRASADIATREVVLDLIGAEPGEIRADGVGVSVRM</sequence>
<dbReference type="AlphaFoldDB" id="A0A9D1JAM7"/>
<dbReference type="PANTHER" id="PTHR43863">
    <property type="entry name" value="HYDROLASE, PUTATIVE (AFU_ORTHOLOGUE AFUA_1G03140)-RELATED"/>
    <property type="match status" value="1"/>
</dbReference>
<dbReference type="GO" id="GO:0005975">
    <property type="term" value="P:carbohydrate metabolic process"/>
    <property type="evidence" value="ECO:0007669"/>
    <property type="project" value="InterPro"/>
</dbReference>
<proteinExistence type="inferred from homology"/>
<evidence type="ECO:0000259" key="4">
    <source>
        <dbReference type="Pfam" id="PF21365"/>
    </source>
</evidence>
<evidence type="ECO:0000256" key="2">
    <source>
        <dbReference type="RuleBase" id="RU361185"/>
    </source>
</evidence>
<dbReference type="Gene3D" id="2.60.40.1180">
    <property type="entry name" value="Golgi alpha-mannosidase II"/>
    <property type="match status" value="1"/>
</dbReference>
<dbReference type="SUPFAM" id="SSF51011">
    <property type="entry name" value="Glycosyl hydrolase domain"/>
    <property type="match status" value="1"/>
</dbReference>
<comment type="caution">
    <text evidence="5">The sequence shown here is derived from an EMBL/GenBank/DDBJ whole genome shotgun (WGS) entry which is preliminary data.</text>
</comment>
<dbReference type="InterPro" id="IPR051816">
    <property type="entry name" value="Glycosyl_Hydrolase_31"/>
</dbReference>
<dbReference type="GO" id="GO:0004553">
    <property type="term" value="F:hydrolase activity, hydrolyzing O-glycosyl compounds"/>
    <property type="evidence" value="ECO:0007669"/>
    <property type="project" value="InterPro"/>
</dbReference>
<evidence type="ECO:0000313" key="6">
    <source>
        <dbReference type="Proteomes" id="UP000823912"/>
    </source>
</evidence>
<dbReference type="Pfam" id="PF21365">
    <property type="entry name" value="Glyco_hydro_31_3rd"/>
    <property type="match status" value="1"/>
</dbReference>
<keyword evidence="2" id="KW-0378">Hydrolase</keyword>
<feature type="domain" description="Glycosyl hydrolase family 31 C-terminal" evidence="4">
    <location>
        <begin position="519"/>
        <end position="608"/>
    </location>
</feature>
<protein>
    <submittedName>
        <fullName evidence="5">Alpha-xylosidase</fullName>
    </submittedName>
</protein>
<dbReference type="CDD" id="cd06595">
    <property type="entry name" value="GH31_u1"/>
    <property type="match status" value="1"/>
</dbReference>
<accession>A0A9D1JAM7</accession>
<evidence type="ECO:0000259" key="3">
    <source>
        <dbReference type="Pfam" id="PF01055"/>
    </source>
</evidence>
<dbReference type="PANTHER" id="PTHR43863:SF2">
    <property type="entry name" value="MALTASE-GLUCOAMYLASE"/>
    <property type="match status" value="1"/>
</dbReference>
<dbReference type="InterPro" id="IPR000322">
    <property type="entry name" value="Glyco_hydro_31_TIM"/>
</dbReference>
<dbReference type="InterPro" id="IPR048395">
    <property type="entry name" value="Glyco_hydro_31_C"/>
</dbReference>
<dbReference type="Pfam" id="PF01055">
    <property type="entry name" value="Glyco_hydro_31_2nd"/>
    <property type="match status" value="1"/>
</dbReference>
<comment type="similarity">
    <text evidence="1 2">Belongs to the glycosyl hydrolase 31 family.</text>
</comment>
<reference evidence="5" key="2">
    <citation type="journal article" date="2021" name="PeerJ">
        <title>Extensive microbial diversity within the chicken gut microbiome revealed by metagenomics and culture.</title>
        <authorList>
            <person name="Gilroy R."/>
            <person name="Ravi A."/>
            <person name="Getino M."/>
            <person name="Pursley I."/>
            <person name="Horton D.L."/>
            <person name="Alikhan N.F."/>
            <person name="Baker D."/>
            <person name="Gharbi K."/>
            <person name="Hall N."/>
            <person name="Watson M."/>
            <person name="Adriaenssens E.M."/>
            <person name="Foster-Nyarko E."/>
            <person name="Jarju S."/>
            <person name="Secka A."/>
            <person name="Antonio M."/>
            <person name="Oren A."/>
            <person name="Chaudhuri R.R."/>
            <person name="La Ragione R."/>
            <person name="Hildebrand F."/>
            <person name="Pallen M.J."/>
        </authorList>
    </citation>
    <scope>NUCLEOTIDE SEQUENCE</scope>
    <source>
        <strain evidence="5">ChiSjej5B23-6657</strain>
    </source>
</reference>
<evidence type="ECO:0000313" key="5">
    <source>
        <dbReference type="EMBL" id="HIR70607.1"/>
    </source>
</evidence>
<reference evidence="5" key="1">
    <citation type="submission" date="2020-10" db="EMBL/GenBank/DDBJ databases">
        <authorList>
            <person name="Gilroy R."/>
        </authorList>
    </citation>
    <scope>NUCLEOTIDE SEQUENCE</scope>
    <source>
        <strain evidence="5">ChiSjej5B23-6657</strain>
    </source>
</reference>
<feature type="domain" description="Glycoside hydrolase family 31 TIM barrel" evidence="3">
    <location>
        <begin position="201"/>
        <end position="511"/>
    </location>
</feature>
<dbReference type="EMBL" id="DVHM01000082">
    <property type="protein sequence ID" value="HIR70607.1"/>
    <property type="molecule type" value="Genomic_DNA"/>
</dbReference>
<evidence type="ECO:0000256" key="1">
    <source>
        <dbReference type="ARBA" id="ARBA00007806"/>
    </source>
</evidence>
<gene>
    <name evidence="5" type="ORF">IAA55_04935</name>
</gene>
<dbReference type="InterPro" id="IPR017853">
    <property type="entry name" value="GH"/>
</dbReference>
<dbReference type="InterPro" id="IPR013780">
    <property type="entry name" value="Glyco_hydro_b"/>
</dbReference>
<dbReference type="Gene3D" id="3.20.20.80">
    <property type="entry name" value="Glycosidases"/>
    <property type="match status" value="1"/>
</dbReference>
<keyword evidence="2" id="KW-0326">Glycosidase</keyword>
<dbReference type="SUPFAM" id="SSF51445">
    <property type="entry name" value="(Trans)glycosidases"/>
    <property type="match status" value="1"/>
</dbReference>
<dbReference type="Proteomes" id="UP000823912">
    <property type="component" value="Unassembled WGS sequence"/>
</dbReference>
<name>A0A9D1JAM7_9FIRM</name>